<evidence type="ECO:0000313" key="2">
    <source>
        <dbReference type="EMBL" id="MDA5401171.1"/>
    </source>
</evidence>
<reference evidence="2" key="1">
    <citation type="submission" date="2022-11" db="EMBL/GenBank/DDBJ databases">
        <title>Draft genome sequence of Hoeflea poritis E7-10 and Hoeflea prorocentri PM5-8, separated from scleractinian coral Porites lutea and marine dinoflagellate.</title>
        <authorList>
            <person name="Zhang G."/>
            <person name="Wei Q."/>
            <person name="Cai L."/>
        </authorList>
    </citation>
    <scope>NUCLEOTIDE SEQUENCE</scope>
    <source>
        <strain evidence="2">PM5-8</strain>
    </source>
</reference>
<dbReference type="InterPro" id="IPR022742">
    <property type="entry name" value="Hydrolase_4"/>
</dbReference>
<dbReference type="SUPFAM" id="SSF53474">
    <property type="entry name" value="alpha/beta-Hydrolases"/>
    <property type="match status" value="1"/>
</dbReference>
<dbReference type="InterPro" id="IPR029058">
    <property type="entry name" value="AB_hydrolase_fold"/>
</dbReference>
<dbReference type="RefSeq" id="WP_267992976.1">
    <property type="nucleotide sequence ID" value="NZ_JAPJZI010000001.1"/>
</dbReference>
<keyword evidence="3" id="KW-1185">Reference proteome</keyword>
<dbReference type="EMBL" id="JAPJZI010000001">
    <property type="protein sequence ID" value="MDA5401171.1"/>
    <property type="molecule type" value="Genomic_DNA"/>
</dbReference>
<dbReference type="Gene3D" id="3.40.50.1820">
    <property type="entry name" value="alpha/beta hydrolase"/>
    <property type="match status" value="1"/>
</dbReference>
<dbReference type="PANTHER" id="PTHR47751:SF2">
    <property type="entry name" value="DLTD N-TERMINAL DOMAIN PROTEIN (AFU_ORTHOLOGUE AFUA_8G00380)-RELATED"/>
    <property type="match status" value="1"/>
</dbReference>
<dbReference type="Proteomes" id="UP001151234">
    <property type="component" value="Unassembled WGS sequence"/>
</dbReference>
<evidence type="ECO:0000313" key="3">
    <source>
        <dbReference type="Proteomes" id="UP001151234"/>
    </source>
</evidence>
<keyword evidence="2" id="KW-0378">Hydrolase</keyword>
<proteinExistence type="predicted"/>
<sequence length="299" mass="32848">MFEIVEFRSGQALLRGRMYCHSRNHTPCVVMTHGTSATISMVADAYAEAIHFAGFDVLLFDHANFGISGGEPRQEINPWIQARGYRDAVRHLRLQPGCGDIALWGDSYSAMVALVAGSMIPDVRAIVAQIPACGIELPGIEPNKARFLEMQAIFESGDVGGGPEHVQGPLPVVSADQINAPSILAPIQAFRWFLHFGGRYGTGWENRVTRVTPPTAVPFSPYLAAPFVTARVLMMVGRNDEMVHCNPQVQRAVYEKIEAQKEFCEVDGGHFGLLWHPGQIFDKAVARQIDFLKSSLDDG</sequence>
<dbReference type="AlphaFoldDB" id="A0A9X3ZJU9"/>
<accession>A0A9X3ZJU9</accession>
<dbReference type="GO" id="GO:0016787">
    <property type="term" value="F:hydrolase activity"/>
    <property type="evidence" value="ECO:0007669"/>
    <property type="project" value="UniProtKB-KW"/>
</dbReference>
<organism evidence="2 3">
    <name type="scientific">Hoeflea prorocentri</name>
    <dbReference type="NCBI Taxonomy" id="1922333"/>
    <lineage>
        <taxon>Bacteria</taxon>
        <taxon>Pseudomonadati</taxon>
        <taxon>Pseudomonadota</taxon>
        <taxon>Alphaproteobacteria</taxon>
        <taxon>Hyphomicrobiales</taxon>
        <taxon>Rhizobiaceae</taxon>
        <taxon>Hoeflea</taxon>
    </lineage>
</organism>
<name>A0A9X3ZJU9_9HYPH</name>
<dbReference type="InterPro" id="IPR051411">
    <property type="entry name" value="Polyketide_trans_af380"/>
</dbReference>
<dbReference type="Pfam" id="PF12146">
    <property type="entry name" value="Hydrolase_4"/>
    <property type="match status" value="1"/>
</dbReference>
<dbReference type="PANTHER" id="PTHR47751">
    <property type="entry name" value="SUPERFAMILY HYDROLASE, PUTATIVE (AFU_ORTHOLOGUE AFUA_2G16580)-RELATED"/>
    <property type="match status" value="1"/>
</dbReference>
<evidence type="ECO:0000259" key="1">
    <source>
        <dbReference type="Pfam" id="PF12146"/>
    </source>
</evidence>
<dbReference type="Gene3D" id="1.10.10.800">
    <property type="match status" value="1"/>
</dbReference>
<protein>
    <submittedName>
        <fullName evidence="2">Alpha/beta hydrolase</fullName>
    </submittedName>
</protein>
<feature type="domain" description="Serine aminopeptidase S33" evidence="1">
    <location>
        <begin position="27"/>
        <end position="147"/>
    </location>
</feature>
<comment type="caution">
    <text evidence="2">The sequence shown here is derived from an EMBL/GenBank/DDBJ whole genome shotgun (WGS) entry which is preliminary data.</text>
</comment>
<gene>
    <name evidence="2" type="ORF">OQ273_21545</name>
</gene>